<evidence type="ECO:0000313" key="1">
    <source>
        <dbReference type="EMBL" id="MBE9023527.1"/>
    </source>
</evidence>
<evidence type="ECO:0000313" key="2">
    <source>
        <dbReference type="Proteomes" id="UP000622533"/>
    </source>
</evidence>
<protein>
    <submittedName>
        <fullName evidence="1">Uncharacterized protein</fullName>
    </submittedName>
</protein>
<name>A0A8J7ADM7_DESMC</name>
<gene>
    <name evidence="1" type="ORF">IQ276_14150</name>
</gene>
<reference evidence="1" key="1">
    <citation type="submission" date="2020-10" db="EMBL/GenBank/DDBJ databases">
        <authorList>
            <person name="Castelo-Branco R."/>
            <person name="Eusebio N."/>
            <person name="Adriana R."/>
            <person name="Vieira A."/>
            <person name="Brugerolle De Fraissinette N."/>
            <person name="Rezende De Castro R."/>
            <person name="Schneider M.P."/>
            <person name="Vasconcelos V."/>
            <person name="Leao P.N."/>
        </authorList>
    </citation>
    <scope>NUCLEOTIDE SEQUENCE</scope>
    <source>
        <strain evidence="1">LEGE 12446</strain>
    </source>
</reference>
<comment type="caution">
    <text evidence="1">The sequence shown here is derived from an EMBL/GenBank/DDBJ whole genome shotgun (WGS) entry which is preliminary data.</text>
</comment>
<sequence length="252" mass="28567">MIVKKPRHRPQRSFPDAQRIIVECELDKCIHCDNNLVNRRAWHMRKTVQTMSGAVFVAGKSKECKNRLCTHFNKHYYASGVLKYSLPSSTYGLDVLAFIGWQHEHEHQQLIEIKEKLNQRGIEINERNVGKLYRQFLALLGGTIAHTQKKLAATAHEHGGLIWAIDALQPEGHGTLLYVLYEVLSGTPVSAIQLKQAQTQQLIEWLQPYQDLPYKVLATLSDGESAIIHAINSRKARCTTSTLSGTLSQQFE</sequence>
<proteinExistence type="predicted"/>
<accession>A0A8J7ADM7</accession>
<dbReference type="Proteomes" id="UP000622533">
    <property type="component" value="Unassembled WGS sequence"/>
</dbReference>
<dbReference type="AlphaFoldDB" id="A0A8J7ADM7"/>
<keyword evidence="2" id="KW-1185">Reference proteome</keyword>
<organism evidence="1 2">
    <name type="scientific">Desmonostoc muscorum LEGE 12446</name>
    <dbReference type="NCBI Taxonomy" id="1828758"/>
    <lineage>
        <taxon>Bacteria</taxon>
        <taxon>Bacillati</taxon>
        <taxon>Cyanobacteriota</taxon>
        <taxon>Cyanophyceae</taxon>
        <taxon>Nostocales</taxon>
        <taxon>Nostocaceae</taxon>
        <taxon>Desmonostoc</taxon>
    </lineage>
</organism>
<dbReference type="RefSeq" id="WP_193917225.1">
    <property type="nucleotide sequence ID" value="NZ_JADEXS020000002.1"/>
</dbReference>
<dbReference type="EMBL" id="JADEXS010000168">
    <property type="protein sequence ID" value="MBE9023527.1"/>
    <property type="molecule type" value="Genomic_DNA"/>
</dbReference>